<organism evidence="4">
    <name type="scientific">Nippostrongylus brasiliensis</name>
    <name type="common">Rat hookworm</name>
    <dbReference type="NCBI Taxonomy" id="27835"/>
    <lineage>
        <taxon>Eukaryota</taxon>
        <taxon>Metazoa</taxon>
        <taxon>Ecdysozoa</taxon>
        <taxon>Nematoda</taxon>
        <taxon>Chromadorea</taxon>
        <taxon>Rhabditida</taxon>
        <taxon>Rhabditina</taxon>
        <taxon>Rhabditomorpha</taxon>
        <taxon>Strongyloidea</taxon>
        <taxon>Heligmosomidae</taxon>
        <taxon>Nippostrongylus</taxon>
    </lineage>
</organism>
<accession>A0A0N4XZ10</accession>
<protein>
    <submittedName>
        <fullName evidence="2 4">Uncharacterized protein</fullName>
    </submittedName>
</protein>
<feature type="compositionally biased region" description="Basic and acidic residues" evidence="1">
    <location>
        <begin position="18"/>
        <end position="55"/>
    </location>
</feature>
<feature type="region of interest" description="Disordered" evidence="1">
    <location>
        <begin position="1"/>
        <end position="55"/>
    </location>
</feature>
<evidence type="ECO:0000313" key="3">
    <source>
        <dbReference type="Proteomes" id="UP000271162"/>
    </source>
</evidence>
<dbReference type="WBParaSite" id="NBR_0000836701-mRNA-1">
    <property type="protein sequence ID" value="NBR_0000836701-mRNA-1"/>
    <property type="gene ID" value="NBR_0000836701"/>
</dbReference>
<reference evidence="2 3" key="2">
    <citation type="submission" date="2018-11" db="EMBL/GenBank/DDBJ databases">
        <authorList>
            <consortium name="Pathogen Informatics"/>
        </authorList>
    </citation>
    <scope>NUCLEOTIDE SEQUENCE [LARGE SCALE GENOMIC DNA]</scope>
</reference>
<reference evidence="4" key="1">
    <citation type="submission" date="2017-02" db="UniProtKB">
        <authorList>
            <consortium name="WormBaseParasite"/>
        </authorList>
    </citation>
    <scope>IDENTIFICATION</scope>
</reference>
<evidence type="ECO:0000313" key="2">
    <source>
        <dbReference type="EMBL" id="VDL71957.1"/>
    </source>
</evidence>
<name>A0A0N4XZ10_NIPBR</name>
<dbReference type="EMBL" id="UYSL01019996">
    <property type="protein sequence ID" value="VDL71957.1"/>
    <property type="molecule type" value="Genomic_DNA"/>
</dbReference>
<evidence type="ECO:0000256" key="1">
    <source>
        <dbReference type="SAM" id="MobiDB-lite"/>
    </source>
</evidence>
<keyword evidence="3" id="KW-1185">Reference proteome</keyword>
<dbReference type="AlphaFoldDB" id="A0A0N4XZ10"/>
<evidence type="ECO:0000313" key="4">
    <source>
        <dbReference type="WBParaSite" id="NBR_0000836701-mRNA-1"/>
    </source>
</evidence>
<dbReference type="Proteomes" id="UP000271162">
    <property type="component" value="Unassembled WGS sequence"/>
</dbReference>
<sequence length="100" mass="11660">MMEVGSGEKRRRRRRDKRGSDDSRDSKEGGSKDSRESRERSKEKGSKEGGSREPVYKEEFFYVPAPKEPATEYQNAYNIPYGGIVPVYPDALRRPQPWYR</sequence>
<proteinExistence type="predicted"/>
<gene>
    <name evidence="2" type="ORF">NBR_LOCUS8368</name>
</gene>